<dbReference type="InterPro" id="IPR025857">
    <property type="entry name" value="MacB_PCD"/>
</dbReference>
<accession>A0A7K1U6J3</accession>
<feature type="domain" description="ABC3 transporter permease C-terminal" evidence="7">
    <location>
        <begin position="669"/>
        <end position="777"/>
    </location>
</feature>
<dbReference type="PANTHER" id="PTHR30572">
    <property type="entry name" value="MEMBRANE COMPONENT OF TRANSPORTER-RELATED"/>
    <property type="match status" value="1"/>
</dbReference>
<dbReference type="Pfam" id="PF02687">
    <property type="entry name" value="FtsX"/>
    <property type="match status" value="2"/>
</dbReference>
<comment type="subcellular location">
    <subcellularLocation>
        <location evidence="1">Cell membrane</location>
        <topology evidence="1">Multi-pass membrane protein</topology>
    </subcellularLocation>
</comment>
<keyword evidence="2" id="KW-1003">Cell membrane</keyword>
<evidence type="ECO:0000256" key="6">
    <source>
        <dbReference type="SAM" id="Phobius"/>
    </source>
</evidence>
<evidence type="ECO:0000256" key="2">
    <source>
        <dbReference type="ARBA" id="ARBA00022475"/>
    </source>
</evidence>
<proteinExistence type="predicted"/>
<protein>
    <submittedName>
        <fullName evidence="9">FtsX-like permease family protein</fullName>
    </submittedName>
</protein>
<dbReference type="GO" id="GO:0022857">
    <property type="term" value="F:transmembrane transporter activity"/>
    <property type="evidence" value="ECO:0007669"/>
    <property type="project" value="TreeGrafter"/>
</dbReference>
<evidence type="ECO:0000256" key="3">
    <source>
        <dbReference type="ARBA" id="ARBA00022692"/>
    </source>
</evidence>
<keyword evidence="3 6" id="KW-0812">Transmembrane</keyword>
<keyword evidence="5 6" id="KW-0472">Membrane</keyword>
<evidence type="ECO:0000256" key="4">
    <source>
        <dbReference type="ARBA" id="ARBA00022989"/>
    </source>
</evidence>
<feature type="domain" description="MacB-like periplasmic core" evidence="8">
    <location>
        <begin position="20"/>
        <end position="238"/>
    </location>
</feature>
<feature type="transmembrane region" description="Helical" evidence="6">
    <location>
        <begin position="331"/>
        <end position="354"/>
    </location>
</feature>
<evidence type="ECO:0000256" key="1">
    <source>
        <dbReference type="ARBA" id="ARBA00004651"/>
    </source>
</evidence>
<feature type="transmembrane region" description="Helical" evidence="6">
    <location>
        <begin position="374"/>
        <end position="397"/>
    </location>
</feature>
<evidence type="ECO:0000256" key="5">
    <source>
        <dbReference type="ARBA" id="ARBA00023136"/>
    </source>
</evidence>
<evidence type="ECO:0000259" key="7">
    <source>
        <dbReference type="Pfam" id="PF02687"/>
    </source>
</evidence>
<feature type="transmembrane region" description="Helical" evidence="6">
    <location>
        <begin position="706"/>
        <end position="731"/>
    </location>
</feature>
<sequence>MIKNYLRIAWRNLIRNKAFTIINVAGMALGIACSLLIILWVQDERDMDSFHKNGKQLYQVYERLYNNGKVDGSYITQGLLAEELKKAIPEVQYATGLERNYHYTLQAGEKIQKLEGSFASADFFSMFSYPLIEGTSKSSLTAPEHIAISHRVATLLFGSPEKAMGKTVRFENSEDLTVNAVFEDMPANSSKQLDFLRSWQAYVKENPWVTNWNSASPASYVQLRPDADPAKVEAKIKDFIYRYLSKDKNSYIELGLQPYTTTYLQSTFKNGQIDGGRIEYVRLFTLIAAFILLIACINFMNLATARSTKRAKEVGIRKVVGAYRTSLIGQFIGEALILTLFSVIIGILLVTAVLPVFNELTGKQLSLSIGSTRFWMALPVLLIVTGLVAGSYPAFFLSSLNPVSVLKGNLKSGWGTTFFRKGLVVFQFVLSVILIVGMIVIYRQMDYVQSKNLGYDRENLVYIPIEGDMIRQYDLFKAQSATIPGVMAISRMKQSPTDFDHTVGDIRWIGKAPEEEVPFADMKVGYDFAKTLKLEFLDGHDFTPEFGTDSVGYLINETALKKIGYKDPIGQPIWWGSARGSIIGVLKDFHFHSMHQAIEPLIVRMDSSPKWGTILVRIKAGKTAETLAGMEKIFKTLNPAFPFSYQFADQEYAKLYKSEQIISRLSGYFACLATLISCLGLFGLATFSAEQRIREMGIRKVMGASVLNIVALFSSSFLKLVLIAFLLAMPVSWYIMNSWLQGFAYAITIEWWIFAIAGLVTVSIALLTVGYQSIRAGMMDPVKSLNVE</sequence>
<feature type="transmembrane region" description="Helical" evidence="6">
    <location>
        <begin position="751"/>
        <end position="771"/>
    </location>
</feature>
<feature type="transmembrane region" description="Helical" evidence="6">
    <location>
        <begin position="418"/>
        <end position="442"/>
    </location>
</feature>
<evidence type="ECO:0000313" key="9">
    <source>
        <dbReference type="EMBL" id="MVT09982.1"/>
    </source>
</evidence>
<dbReference type="InterPro" id="IPR003838">
    <property type="entry name" value="ABC3_permease_C"/>
</dbReference>
<dbReference type="GO" id="GO:0005886">
    <property type="term" value="C:plasma membrane"/>
    <property type="evidence" value="ECO:0007669"/>
    <property type="project" value="UniProtKB-SubCell"/>
</dbReference>
<dbReference type="InterPro" id="IPR050250">
    <property type="entry name" value="Macrolide_Exporter_MacB"/>
</dbReference>
<gene>
    <name evidence="9" type="ORF">GO493_17050</name>
</gene>
<keyword evidence="10" id="KW-1185">Reference proteome</keyword>
<organism evidence="9 10">
    <name type="scientific">Chitinophaga tropicalis</name>
    <dbReference type="NCBI Taxonomy" id="2683588"/>
    <lineage>
        <taxon>Bacteria</taxon>
        <taxon>Pseudomonadati</taxon>
        <taxon>Bacteroidota</taxon>
        <taxon>Chitinophagia</taxon>
        <taxon>Chitinophagales</taxon>
        <taxon>Chitinophagaceae</taxon>
        <taxon>Chitinophaga</taxon>
    </lineage>
</organism>
<dbReference type="EMBL" id="WRXN01000007">
    <property type="protein sequence ID" value="MVT09982.1"/>
    <property type="molecule type" value="Genomic_DNA"/>
</dbReference>
<feature type="transmembrane region" description="Helical" evidence="6">
    <location>
        <begin position="21"/>
        <end position="41"/>
    </location>
</feature>
<reference evidence="9 10" key="1">
    <citation type="submission" date="2019-12" db="EMBL/GenBank/DDBJ databases">
        <title>Chitinophaga sp. strain ysch24 (GDMCC 1.1355), whole genome shotgun sequence.</title>
        <authorList>
            <person name="Zhang X."/>
        </authorList>
    </citation>
    <scope>NUCLEOTIDE SEQUENCE [LARGE SCALE GENOMIC DNA]</scope>
    <source>
        <strain evidence="10">ysch24</strain>
    </source>
</reference>
<dbReference type="PANTHER" id="PTHR30572:SF18">
    <property type="entry name" value="ABC-TYPE MACROLIDE FAMILY EXPORT SYSTEM PERMEASE COMPONENT 2"/>
    <property type="match status" value="1"/>
</dbReference>
<comment type="caution">
    <text evidence="9">The sequence shown here is derived from an EMBL/GenBank/DDBJ whole genome shotgun (WGS) entry which is preliminary data.</text>
</comment>
<dbReference type="PROSITE" id="PS51257">
    <property type="entry name" value="PROKAR_LIPOPROTEIN"/>
    <property type="match status" value="1"/>
</dbReference>
<feature type="transmembrane region" description="Helical" evidence="6">
    <location>
        <begin position="280"/>
        <end position="302"/>
    </location>
</feature>
<feature type="domain" description="ABC3 transporter permease C-terminal" evidence="7">
    <location>
        <begin position="286"/>
        <end position="402"/>
    </location>
</feature>
<dbReference type="Pfam" id="PF12704">
    <property type="entry name" value="MacB_PCD"/>
    <property type="match status" value="1"/>
</dbReference>
<evidence type="ECO:0000313" key="10">
    <source>
        <dbReference type="Proteomes" id="UP000461730"/>
    </source>
</evidence>
<dbReference type="AlphaFoldDB" id="A0A7K1U6J3"/>
<feature type="transmembrane region" description="Helical" evidence="6">
    <location>
        <begin position="665"/>
        <end position="685"/>
    </location>
</feature>
<evidence type="ECO:0000259" key="8">
    <source>
        <dbReference type="Pfam" id="PF12704"/>
    </source>
</evidence>
<dbReference type="RefSeq" id="WP_157307431.1">
    <property type="nucleotide sequence ID" value="NZ_WRXN01000007.1"/>
</dbReference>
<dbReference type="Proteomes" id="UP000461730">
    <property type="component" value="Unassembled WGS sequence"/>
</dbReference>
<name>A0A7K1U6J3_9BACT</name>
<keyword evidence="4 6" id="KW-1133">Transmembrane helix</keyword>